<sequence>MSRTSQSVRRQLQRLIARFKFEELELAVLPIFPELTWNKLRSLLMKHHQNFTTRASISIIEQIITTARIGNNDLRDRLSILEVIEVSRHSNQRIWTCHELRGETMTMSGSQSDSEIRDRVAKEFLRSVQNMEVQITSYNGITFLTLRSSKRSTSRRVKNVETLYFAFCKGEKYFFSGKKNVGKNYLLAMAQGLGYTNTKPGKLSGRDLKSLIKLLRAKQQGAMNSENISVPPVYPGLQPVVRSTGIDFTESKQRGEYIDKCFGTEAPKTEMLAVNIASEVWDCPELVPEMEGESGICKWEFHSTYIPGMIKKLVQRRVLTIPLPIYVQDMLIIGRNETTLRSY</sequence>
<accession>A0ABM3FM28</accession>
<evidence type="ECO:0000313" key="1">
    <source>
        <dbReference type="Proteomes" id="UP000829291"/>
    </source>
</evidence>
<dbReference type="RefSeq" id="XP_046589065.1">
    <property type="nucleotide sequence ID" value="XM_046733109.1"/>
</dbReference>
<dbReference type="GeneID" id="107223943"/>
<protein>
    <submittedName>
        <fullName evidence="2">Uncharacterized protein LOC107223943 isoform X1</fullName>
    </submittedName>
</protein>
<proteinExistence type="predicted"/>
<organism evidence="1 2">
    <name type="scientific">Neodiprion lecontei</name>
    <name type="common">Redheaded pine sawfly</name>
    <dbReference type="NCBI Taxonomy" id="441921"/>
    <lineage>
        <taxon>Eukaryota</taxon>
        <taxon>Metazoa</taxon>
        <taxon>Ecdysozoa</taxon>
        <taxon>Arthropoda</taxon>
        <taxon>Hexapoda</taxon>
        <taxon>Insecta</taxon>
        <taxon>Pterygota</taxon>
        <taxon>Neoptera</taxon>
        <taxon>Endopterygota</taxon>
        <taxon>Hymenoptera</taxon>
        <taxon>Tenthredinoidea</taxon>
        <taxon>Diprionidae</taxon>
        <taxon>Diprioninae</taxon>
        <taxon>Neodiprion</taxon>
    </lineage>
</organism>
<name>A0ABM3FM28_NEOLC</name>
<keyword evidence="1" id="KW-1185">Reference proteome</keyword>
<gene>
    <name evidence="2" type="primary">LOC107223943</name>
</gene>
<dbReference type="Proteomes" id="UP000829291">
    <property type="component" value="Chromosome 2"/>
</dbReference>
<evidence type="ECO:0000313" key="2">
    <source>
        <dbReference type="RefSeq" id="XP_046589065.1"/>
    </source>
</evidence>
<reference evidence="2" key="1">
    <citation type="submission" date="2025-08" db="UniProtKB">
        <authorList>
            <consortium name="RefSeq"/>
        </authorList>
    </citation>
    <scope>IDENTIFICATION</scope>
    <source>
        <tissue evidence="2">Thorax and Abdomen</tissue>
    </source>
</reference>